<dbReference type="InterPro" id="IPR002110">
    <property type="entry name" value="Ankyrin_rpt"/>
</dbReference>
<evidence type="ECO:0000313" key="4">
    <source>
        <dbReference type="EMBL" id="KZS11446.1"/>
    </source>
</evidence>
<dbReference type="PROSITE" id="PS50297">
    <property type="entry name" value="ANK_REP_REGION"/>
    <property type="match status" value="2"/>
</dbReference>
<dbReference type="GO" id="GO:0051082">
    <property type="term" value="F:unfolded protein binding"/>
    <property type="evidence" value="ECO:0007669"/>
    <property type="project" value="TreeGrafter"/>
</dbReference>
<gene>
    <name evidence="4" type="ORF">APZ42_024217</name>
</gene>
<keyword evidence="1" id="KW-0040">ANK repeat</keyword>
<dbReference type="Proteomes" id="UP000076858">
    <property type="component" value="Unassembled WGS sequence"/>
</dbReference>
<dbReference type="SUPFAM" id="SSF56112">
    <property type="entry name" value="Protein kinase-like (PK-like)"/>
    <property type="match status" value="1"/>
</dbReference>
<keyword evidence="5" id="KW-1185">Reference proteome</keyword>
<dbReference type="InterPro" id="IPR011009">
    <property type="entry name" value="Kinase-like_dom_sf"/>
</dbReference>
<comment type="caution">
    <text evidence="4">The sequence shown here is derived from an EMBL/GenBank/DDBJ whole genome shotgun (WGS) entry which is preliminary data.</text>
</comment>
<evidence type="ECO:0000313" key="5">
    <source>
        <dbReference type="Proteomes" id="UP000076858"/>
    </source>
</evidence>
<evidence type="ECO:0000259" key="3">
    <source>
        <dbReference type="PROSITE" id="PS50011"/>
    </source>
</evidence>
<sequence length="539" mass="61278">MFSLPVGEKKIKFDRNVQLAGGVYGVVYKGQFEDRDVAVKRVLLYVVNDREEETMLKLDHPNIAKLLYCESDNDFRYYALELCKASLDKLFLDSNDPQKYDGPIPRHIEIFHQLAVGLEYIHSMKLIHRDIKPDNVLIFVSSTDQGNKIIIKWAYFGLLKGVNEKGTHTLSGLKGKNIWLAPESLRWITNLQEGVEVRGTTKSDVFALGLVYGYLFLNGQHLYGSVEQVRKNIIEKNPTNMLKIEGKLRQLYEKDLLSKMLEDDPDKRISSEEVVEQLKSINNKLTEKNEELRHLCARDSSSRLIEKINDLICLDIDVNEKDIIGRNALHNLCEKNSSSNLINAIQLLIQLGIDVNAKDKYGQDALHRLCRNNSNSNLIEAIQLLIQRGIDVNAKDDDGLNALHYLCCNHSNSKLIDAIQLLIQRGIDVNAKDKDGENALHYLCRYNSNSNLIDLIQLLIQRGIDANAKDKDGENVLHYLCRYNSNSNLIDAIQLLIQLKIHVVSNVIDARTLIRCNNGIINKDEILKLLDEAALVQSK</sequence>
<dbReference type="GO" id="GO:0005524">
    <property type="term" value="F:ATP binding"/>
    <property type="evidence" value="ECO:0007669"/>
    <property type="project" value="InterPro"/>
</dbReference>
<dbReference type="GO" id="GO:0070059">
    <property type="term" value="P:intrinsic apoptotic signaling pathway in response to endoplasmic reticulum stress"/>
    <property type="evidence" value="ECO:0007669"/>
    <property type="project" value="TreeGrafter"/>
</dbReference>
<dbReference type="SUPFAM" id="SSF48403">
    <property type="entry name" value="Ankyrin repeat"/>
    <property type="match status" value="1"/>
</dbReference>
<dbReference type="PROSITE" id="PS50011">
    <property type="entry name" value="PROTEIN_KINASE_DOM"/>
    <property type="match status" value="1"/>
</dbReference>
<dbReference type="InterPro" id="IPR045133">
    <property type="entry name" value="IRE1/2-like"/>
</dbReference>
<dbReference type="OrthoDB" id="426293at2759"/>
<dbReference type="Gene3D" id="1.25.40.20">
    <property type="entry name" value="Ankyrin repeat-containing domain"/>
    <property type="match status" value="2"/>
</dbReference>
<dbReference type="Gene3D" id="1.10.510.10">
    <property type="entry name" value="Transferase(Phosphotransferase) domain 1"/>
    <property type="match status" value="1"/>
</dbReference>
<dbReference type="PANTHER" id="PTHR13954">
    <property type="entry name" value="IRE1-RELATED"/>
    <property type="match status" value="1"/>
</dbReference>
<dbReference type="PANTHER" id="PTHR13954:SF6">
    <property type="entry name" value="NON-SPECIFIC SERINE_THREONINE PROTEIN KINASE"/>
    <property type="match status" value="1"/>
</dbReference>
<dbReference type="PROSITE" id="PS50088">
    <property type="entry name" value="ANK_REPEAT"/>
    <property type="match status" value="4"/>
</dbReference>
<dbReference type="InterPro" id="IPR036770">
    <property type="entry name" value="Ankyrin_rpt-contain_sf"/>
</dbReference>
<dbReference type="SMART" id="SM00220">
    <property type="entry name" value="S_TKc"/>
    <property type="match status" value="1"/>
</dbReference>
<dbReference type="AlphaFoldDB" id="A0A164UKK6"/>
<dbReference type="GO" id="GO:1990604">
    <property type="term" value="C:IRE1-TRAF2-ASK1 complex"/>
    <property type="evidence" value="ECO:0007669"/>
    <property type="project" value="TreeGrafter"/>
</dbReference>
<protein>
    <recommendedName>
        <fullName evidence="3">Protein kinase domain-containing protein</fullName>
    </recommendedName>
</protein>
<dbReference type="GO" id="GO:0004674">
    <property type="term" value="F:protein serine/threonine kinase activity"/>
    <property type="evidence" value="ECO:0007669"/>
    <property type="project" value="InterPro"/>
</dbReference>
<organism evidence="4 5">
    <name type="scientific">Daphnia magna</name>
    <dbReference type="NCBI Taxonomy" id="35525"/>
    <lineage>
        <taxon>Eukaryota</taxon>
        <taxon>Metazoa</taxon>
        <taxon>Ecdysozoa</taxon>
        <taxon>Arthropoda</taxon>
        <taxon>Crustacea</taxon>
        <taxon>Branchiopoda</taxon>
        <taxon>Diplostraca</taxon>
        <taxon>Cladocera</taxon>
        <taxon>Anomopoda</taxon>
        <taxon>Daphniidae</taxon>
        <taxon>Daphnia</taxon>
    </lineage>
</organism>
<name>A0A164UKK6_9CRUS</name>
<dbReference type="Pfam" id="PF00069">
    <property type="entry name" value="Pkinase"/>
    <property type="match status" value="1"/>
</dbReference>
<feature type="repeat" description="ANK" evidence="1">
    <location>
        <begin position="435"/>
        <end position="471"/>
    </location>
</feature>
<accession>A0A164UKK6</accession>
<feature type="repeat" description="ANK" evidence="1">
    <location>
        <begin position="361"/>
        <end position="397"/>
    </location>
</feature>
<dbReference type="InterPro" id="IPR000719">
    <property type="entry name" value="Prot_kinase_dom"/>
</dbReference>
<dbReference type="GO" id="GO:0036498">
    <property type="term" value="P:IRE1-mediated unfolded protein response"/>
    <property type="evidence" value="ECO:0007669"/>
    <property type="project" value="TreeGrafter"/>
</dbReference>
<evidence type="ECO:0000256" key="1">
    <source>
        <dbReference type="PROSITE-ProRule" id="PRU00023"/>
    </source>
</evidence>
<dbReference type="InterPro" id="IPR008271">
    <property type="entry name" value="Ser/Thr_kinase_AS"/>
</dbReference>
<dbReference type="GO" id="GO:0004521">
    <property type="term" value="F:RNA endonuclease activity"/>
    <property type="evidence" value="ECO:0007669"/>
    <property type="project" value="InterPro"/>
</dbReference>
<feature type="repeat" description="ANK" evidence="1">
    <location>
        <begin position="324"/>
        <end position="360"/>
    </location>
</feature>
<reference evidence="4 5" key="1">
    <citation type="submission" date="2016-03" db="EMBL/GenBank/DDBJ databases">
        <title>EvidentialGene: Evidence-directed Construction of Genes on Genomes.</title>
        <authorList>
            <person name="Gilbert D.G."/>
            <person name="Choi J.-H."/>
            <person name="Mockaitis K."/>
            <person name="Colbourne J."/>
            <person name="Pfrender M."/>
        </authorList>
    </citation>
    <scope>NUCLEOTIDE SEQUENCE [LARGE SCALE GENOMIC DNA]</scope>
    <source>
        <strain evidence="4 5">Xinb3</strain>
        <tissue evidence="4">Complete organism</tissue>
    </source>
</reference>
<dbReference type="PROSITE" id="PS00108">
    <property type="entry name" value="PROTEIN_KINASE_ST"/>
    <property type="match status" value="1"/>
</dbReference>
<dbReference type="STRING" id="35525.A0A164UKK6"/>
<evidence type="ECO:0000256" key="2">
    <source>
        <dbReference type="SAM" id="Coils"/>
    </source>
</evidence>
<feature type="coiled-coil region" evidence="2">
    <location>
        <begin position="271"/>
        <end position="298"/>
    </location>
</feature>
<feature type="repeat" description="ANK" evidence="1">
    <location>
        <begin position="398"/>
        <end position="434"/>
    </location>
</feature>
<feature type="domain" description="Protein kinase" evidence="3">
    <location>
        <begin position="13"/>
        <end position="281"/>
    </location>
</feature>
<dbReference type="Pfam" id="PF12796">
    <property type="entry name" value="Ank_2"/>
    <property type="match status" value="1"/>
</dbReference>
<proteinExistence type="predicted"/>
<dbReference type="EMBL" id="LRGB01001581">
    <property type="protein sequence ID" value="KZS11446.1"/>
    <property type="molecule type" value="Genomic_DNA"/>
</dbReference>
<keyword evidence="2" id="KW-0175">Coiled coil</keyword>
<dbReference type="SMART" id="SM00248">
    <property type="entry name" value="ANK"/>
    <property type="match status" value="5"/>
</dbReference>
<dbReference type="Gene3D" id="3.30.200.20">
    <property type="entry name" value="Phosphorylase Kinase, domain 1"/>
    <property type="match status" value="1"/>
</dbReference>